<organism evidence="2">
    <name type="scientific">bioreactor metagenome</name>
    <dbReference type="NCBI Taxonomy" id="1076179"/>
    <lineage>
        <taxon>unclassified sequences</taxon>
        <taxon>metagenomes</taxon>
        <taxon>ecological metagenomes</taxon>
    </lineage>
</organism>
<reference evidence="2" key="1">
    <citation type="submission" date="2019-08" db="EMBL/GenBank/DDBJ databases">
        <authorList>
            <person name="Kucharzyk K."/>
            <person name="Murdoch R.W."/>
            <person name="Higgins S."/>
            <person name="Loffler F."/>
        </authorList>
    </citation>
    <scope>NUCLEOTIDE SEQUENCE</scope>
</reference>
<feature type="region of interest" description="Disordered" evidence="1">
    <location>
        <begin position="59"/>
        <end position="81"/>
    </location>
</feature>
<evidence type="ECO:0000313" key="2">
    <source>
        <dbReference type="EMBL" id="MPN45775.1"/>
    </source>
</evidence>
<evidence type="ECO:0000256" key="1">
    <source>
        <dbReference type="SAM" id="MobiDB-lite"/>
    </source>
</evidence>
<accession>A0A645I3A7</accession>
<name>A0A645I3A7_9ZZZZ</name>
<feature type="compositionally biased region" description="Acidic residues" evidence="1">
    <location>
        <begin position="60"/>
        <end position="81"/>
    </location>
</feature>
<sequence>MLIKELQSLALDVRVLDEDQQEIVLRDSFDDGDDFGMHSEPAEDYYASDEELEMAGYGIEEVEGELEDADFGEEEDESDID</sequence>
<comment type="caution">
    <text evidence="2">The sequence shown here is derived from an EMBL/GenBank/DDBJ whole genome shotgun (WGS) entry which is preliminary data.</text>
</comment>
<dbReference type="AlphaFoldDB" id="A0A645I3A7"/>
<protein>
    <submittedName>
        <fullName evidence="2">Uncharacterized protein</fullName>
    </submittedName>
</protein>
<dbReference type="EMBL" id="VSSQ01105916">
    <property type="protein sequence ID" value="MPN45775.1"/>
    <property type="molecule type" value="Genomic_DNA"/>
</dbReference>
<proteinExistence type="predicted"/>
<gene>
    <name evidence="2" type="ORF">SDC9_193347</name>
</gene>